<dbReference type="Gene3D" id="3.40.50.300">
    <property type="entry name" value="P-loop containing nucleotide triphosphate hydrolases"/>
    <property type="match status" value="1"/>
</dbReference>
<dbReference type="InterPro" id="IPR027597">
    <property type="entry name" value="HprK-rel_B"/>
</dbReference>
<dbReference type="NCBIfam" id="TIGR04355">
    <property type="entry name" value="HprK_rel_B"/>
    <property type="match status" value="1"/>
</dbReference>
<name>A0A9X2KTL1_9GAMM</name>
<dbReference type="InterPro" id="IPR027417">
    <property type="entry name" value="P-loop_NTPase"/>
</dbReference>
<keyword evidence="1" id="KW-0418">Kinase</keyword>
<dbReference type="EMBL" id="JAMFTH010000001">
    <property type="protein sequence ID" value="MCP8899307.1"/>
    <property type="molecule type" value="Genomic_DNA"/>
</dbReference>
<reference evidence="1" key="1">
    <citation type="submission" date="2022-05" db="EMBL/GenBank/DDBJ databases">
        <authorList>
            <person name="Sun H.-N."/>
        </authorList>
    </citation>
    <scope>NUCLEOTIDE SEQUENCE</scope>
    <source>
        <strain evidence="1">HB14</strain>
    </source>
</reference>
<organism evidence="1 2">
    <name type="scientific">Gilvimarinus xylanilyticus</name>
    <dbReference type="NCBI Taxonomy" id="2944139"/>
    <lineage>
        <taxon>Bacteria</taxon>
        <taxon>Pseudomonadati</taxon>
        <taxon>Pseudomonadota</taxon>
        <taxon>Gammaproteobacteria</taxon>
        <taxon>Cellvibrionales</taxon>
        <taxon>Cellvibrionaceae</taxon>
        <taxon>Gilvimarinus</taxon>
    </lineage>
</organism>
<evidence type="ECO:0000313" key="2">
    <source>
        <dbReference type="Proteomes" id="UP001139319"/>
    </source>
</evidence>
<dbReference type="RefSeq" id="WP_253967560.1">
    <property type="nucleotide sequence ID" value="NZ_JAMFTH010000001.1"/>
</dbReference>
<protein>
    <submittedName>
        <fullName evidence="1">HprK-related kinase B</fullName>
    </submittedName>
</protein>
<dbReference type="GO" id="GO:0016301">
    <property type="term" value="F:kinase activity"/>
    <property type="evidence" value="ECO:0007669"/>
    <property type="project" value="UniProtKB-KW"/>
</dbReference>
<dbReference type="AlphaFoldDB" id="A0A9X2KTL1"/>
<gene>
    <name evidence="1" type="ORF">M6D89_08375</name>
</gene>
<proteinExistence type="predicted"/>
<dbReference type="Proteomes" id="UP001139319">
    <property type="component" value="Unassembled WGS sequence"/>
</dbReference>
<accession>A0A9X2KTL1</accession>
<evidence type="ECO:0000313" key="1">
    <source>
        <dbReference type="EMBL" id="MCP8899307.1"/>
    </source>
</evidence>
<comment type="caution">
    <text evidence="1">The sequence shown here is derived from an EMBL/GenBank/DDBJ whole genome shotgun (WGS) entry which is preliminary data.</text>
</comment>
<reference evidence="1" key="2">
    <citation type="submission" date="2023-01" db="EMBL/GenBank/DDBJ databases">
        <title>Gilvimarinus xylanilyticus HB14 isolated from Caulerpa lentillifera aquaculture base in Hainan, China.</title>
        <authorList>
            <person name="Zhang Y.-J."/>
        </authorList>
    </citation>
    <scope>NUCLEOTIDE SEQUENCE</scope>
    <source>
        <strain evidence="1">HB14</strain>
    </source>
</reference>
<sequence>MGEAKHQPQDTTQDFLGWLQNTKGAAEHSLSLALPGAQLQVNCSDAFTASTLRAYFQPWLTAPSALPATTVTIIESQPVGQELPWLDWTREAGKTGRKDTFIDAPGVRLIRKYRTGMVFLQAPRNPIAIGPAAKNINQVVNFINNQAINALQQDDWLIGHAAAASYNRQAIAIAGFSGGGKSTSMLQLLEHPAVNFVSNDRIFIQPQAQQLMLTGVAKMPRVNPGTLLHNPRLLALLSPAQQHRYKTLAPEQLWELEEKHDVMIPALYGKADNPRIDNSATLGAIMLLNWNRAEQSACRIQSVDIEARQDLLPALMKSPGPFYQDRQGNFHPNAQAPQPYLERLKHTQVYEVSGGVDFTELRDFCWQLWGIPRSAP</sequence>
<keyword evidence="2" id="KW-1185">Reference proteome</keyword>
<keyword evidence="1" id="KW-0808">Transferase</keyword>
<dbReference type="SUPFAM" id="SSF53795">
    <property type="entry name" value="PEP carboxykinase-like"/>
    <property type="match status" value="1"/>
</dbReference>